<evidence type="ECO:0000256" key="6">
    <source>
        <dbReference type="ARBA" id="ARBA00023180"/>
    </source>
</evidence>
<organism evidence="11 12">
    <name type="scientific">Phyllostomus discolor</name>
    <name type="common">pale spear-nosed bat</name>
    <dbReference type="NCBI Taxonomy" id="89673"/>
    <lineage>
        <taxon>Eukaryota</taxon>
        <taxon>Metazoa</taxon>
        <taxon>Chordata</taxon>
        <taxon>Craniata</taxon>
        <taxon>Vertebrata</taxon>
        <taxon>Euteleostomi</taxon>
        <taxon>Mammalia</taxon>
        <taxon>Eutheria</taxon>
        <taxon>Laurasiatheria</taxon>
        <taxon>Chiroptera</taxon>
        <taxon>Yangochiroptera</taxon>
        <taxon>Phyllostomidae</taxon>
        <taxon>Phyllostominae</taxon>
        <taxon>Phyllostomus</taxon>
    </lineage>
</organism>
<feature type="transmembrane region" description="Helical" evidence="9">
    <location>
        <begin position="369"/>
        <end position="390"/>
    </location>
</feature>
<dbReference type="SMART" id="SM00020">
    <property type="entry name" value="Tryp_SPc"/>
    <property type="match status" value="1"/>
</dbReference>
<dbReference type="PRINTS" id="PR00722">
    <property type="entry name" value="CHYMOTRYPSIN"/>
</dbReference>
<evidence type="ECO:0000259" key="10">
    <source>
        <dbReference type="PROSITE" id="PS50240"/>
    </source>
</evidence>
<evidence type="ECO:0000256" key="1">
    <source>
        <dbReference type="ARBA" id="ARBA00022670"/>
    </source>
</evidence>
<dbReference type="PROSITE" id="PS00135">
    <property type="entry name" value="TRYPSIN_SER"/>
    <property type="match status" value="1"/>
</dbReference>
<dbReference type="Proteomes" id="UP000664940">
    <property type="component" value="Unassembled WGS sequence"/>
</dbReference>
<dbReference type="SUPFAM" id="SSF50494">
    <property type="entry name" value="Trypsin-like serine proteases"/>
    <property type="match status" value="1"/>
</dbReference>
<dbReference type="InterPro" id="IPR001314">
    <property type="entry name" value="Peptidase_S1A"/>
</dbReference>
<feature type="transmembrane region" description="Helical" evidence="9">
    <location>
        <begin position="33"/>
        <end position="53"/>
    </location>
</feature>
<dbReference type="FunFam" id="2.40.10.10:FF:000006">
    <property type="entry name" value="Serine proteinase stubble"/>
    <property type="match status" value="1"/>
</dbReference>
<dbReference type="GO" id="GO:0004252">
    <property type="term" value="F:serine-type endopeptidase activity"/>
    <property type="evidence" value="ECO:0007669"/>
    <property type="project" value="InterPro"/>
</dbReference>
<keyword evidence="9" id="KW-0472">Membrane</keyword>
<dbReference type="PROSITE" id="PS00134">
    <property type="entry name" value="TRYPSIN_HIS"/>
    <property type="match status" value="1"/>
</dbReference>
<keyword evidence="9" id="KW-1133">Transmembrane helix</keyword>
<evidence type="ECO:0000313" key="12">
    <source>
        <dbReference type="Proteomes" id="UP000664940"/>
    </source>
</evidence>
<name>A0A833ZQI5_9CHIR</name>
<keyword evidence="9" id="KW-0812">Transmembrane</keyword>
<dbReference type="PROSITE" id="PS50240">
    <property type="entry name" value="TRYPSIN_DOM"/>
    <property type="match status" value="1"/>
</dbReference>
<evidence type="ECO:0000313" key="11">
    <source>
        <dbReference type="EMBL" id="KAF6100713.1"/>
    </source>
</evidence>
<evidence type="ECO:0000256" key="9">
    <source>
        <dbReference type="SAM" id="Phobius"/>
    </source>
</evidence>
<sequence>MPGLVVSAPWMTPWPPIWRQATRGRSWRAEATGGAMASLGLLVWLLLLQPWLWKARAGGEGTQDGTALPSRSPTPSPSGGSLQDPRASPGKLPPTGVPGPSEAPTSQAAAGGLKVVEFTSVCGRALSKVVGGEEVEEGEWPWQVSLRISGRHVCGGTLITEQWVLTAGHCIFRRHDYSVKMGDRSVFQEITSVVVPVKSITVHPRFTTIGTIHHDLALLQLNYPVNFTFTIFPICIPDVTFKVAVGTRCWVTGWGRKQEIGGELASFTLQKIDQYVIYYDKCNEMMKKAMWKTRDMVLPGMICGYKGVGKDSCQGDSGGPLVCEYDDTWVQMGIVSWGFGCGRKDVPGVYTDIAFYAKWIVAVVNQAAVLYPVVLLILPLCLGLPLGLLATP</sequence>
<evidence type="ECO:0000256" key="2">
    <source>
        <dbReference type="ARBA" id="ARBA00022729"/>
    </source>
</evidence>
<dbReference type="AlphaFoldDB" id="A0A833ZQI5"/>
<feature type="compositionally biased region" description="Low complexity" evidence="8">
    <location>
        <begin position="69"/>
        <end position="81"/>
    </location>
</feature>
<keyword evidence="6" id="KW-0325">Glycoprotein</keyword>
<reference evidence="11 12" key="1">
    <citation type="journal article" date="2020" name="Nature">
        <title>Six reference-quality genomes reveal evolution of bat adaptations.</title>
        <authorList>
            <person name="Jebb D."/>
            <person name="Huang Z."/>
            <person name="Pippel M."/>
            <person name="Hughes G.M."/>
            <person name="Lavrichenko K."/>
            <person name="Devanna P."/>
            <person name="Winkler S."/>
            <person name="Jermiin L.S."/>
            <person name="Skirmuntt E.C."/>
            <person name="Katzourakis A."/>
            <person name="Burkitt-Gray L."/>
            <person name="Ray D.A."/>
            <person name="Sullivan K.A.M."/>
            <person name="Roscito J.G."/>
            <person name="Kirilenko B.M."/>
            <person name="Davalos L.M."/>
            <person name="Corthals A.P."/>
            <person name="Power M.L."/>
            <person name="Jones G."/>
            <person name="Ransome R.D."/>
            <person name="Dechmann D.K.N."/>
            <person name="Locatelli A.G."/>
            <person name="Puechmaille S.J."/>
            <person name="Fedrigo O."/>
            <person name="Jarvis E.D."/>
            <person name="Hiller M."/>
            <person name="Vernes S.C."/>
            <person name="Myers E.W."/>
            <person name="Teeling E.C."/>
        </authorList>
    </citation>
    <scope>NUCLEOTIDE SEQUENCE [LARGE SCALE GENOMIC DNA]</scope>
    <source>
        <strain evidence="11">Bat1K_MPI-CBG_1</strain>
    </source>
</reference>
<protein>
    <recommendedName>
        <fullName evidence="10">Peptidase S1 domain-containing protein</fullName>
    </recommendedName>
</protein>
<dbReference type="CDD" id="cd00190">
    <property type="entry name" value="Tryp_SPc"/>
    <property type="match status" value="1"/>
</dbReference>
<evidence type="ECO:0000256" key="3">
    <source>
        <dbReference type="ARBA" id="ARBA00022801"/>
    </source>
</evidence>
<evidence type="ECO:0000256" key="7">
    <source>
        <dbReference type="RuleBase" id="RU363034"/>
    </source>
</evidence>
<dbReference type="EMBL" id="JABVXQ010000007">
    <property type="protein sequence ID" value="KAF6100713.1"/>
    <property type="molecule type" value="Genomic_DNA"/>
</dbReference>
<proteinExistence type="predicted"/>
<keyword evidence="3 7" id="KW-0378">Hydrolase</keyword>
<feature type="domain" description="Peptidase S1" evidence="10">
    <location>
        <begin position="129"/>
        <end position="365"/>
    </location>
</feature>
<keyword evidence="5" id="KW-1015">Disulfide bond</keyword>
<keyword evidence="2" id="KW-0732">Signal</keyword>
<feature type="region of interest" description="Disordered" evidence="8">
    <location>
        <begin position="58"/>
        <end position="108"/>
    </location>
</feature>
<comment type="caution">
    <text evidence="11">The sequence shown here is derived from an EMBL/GenBank/DDBJ whole genome shotgun (WGS) entry which is preliminary data.</text>
</comment>
<dbReference type="InterPro" id="IPR043504">
    <property type="entry name" value="Peptidase_S1_PA_chymotrypsin"/>
</dbReference>
<dbReference type="PANTHER" id="PTHR24253">
    <property type="entry name" value="TRANSMEMBRANE PROTEASE SERINE"/>
    <property type="match status" value="1"/>
</dbReference>
<gene>
    <name evidence="11" type="ORF">HJG60_015669</name>
</gene>
<evidence type="ECO:0000256" key="8">
    <source>
        <dbReference type="SAM" id="MobiDB-lite"/>
    </source>
</evidence>
<dbReference type="GO" id="GO:0006508">
    <property type="term" value="P:proteolysis"/>
    <property type="evidence" value="ECO:0007669"/>
    <property type="project" value="UniProtKB-KW"/>
</dbReference>
<dbReference type="InterPro" id="IPR009003">
    <property type="entry name" value="Peptidase_S1_PA"/>
</dbReference>
<keyword evidence="4 7" id="KW-0720">Serine protease</keyword>
<evidence type="ECO:0000256" key="5">
    <source>
        <dbReference type="ARBA" id="ARBA00023157"/>
    </source>
</evidence>
<dbReference type="InterPro" id="IPR018114">
    <property type="entry name" value="TRYPSIN_HIS"/>
</dbReference>
<evidence type="ECO:0000256" key="4">
    <source>
        <dbReference type="ARBA" id="ARBA00022825"/>
    </source>
</evidence>
<keyword evidence="1 7" id="KW-0645">Protease</keyword>
<dbReference type="InterPro" id="IPR001254">
    <property type="entry name" value="Trypsin_dom"/>
</dbReference>
<dbReference type="PANTHER" id="PTHR24253:SF159">
    <property type="entry name" value="SERINE PROTEASE 42"/>
    <property type="match status" value="1"/>
</dbReference>
<dbReference type="Pfam" id="PF00089">
    <property type="entry name" value="Trypsin"/>
    <property type="match status" value="1"/>
</dbReference>
<accession>A0A833ZQI5</accession>
<dbReference type="Gene3D" id="2.40.10.10">
    <property type="entry name" value="Trypsin-like serine proteases"/>
    <property type="match status" value="1"/>
</dbReference>
<dbReference type="InterPro" id="IPR033116">
    <property type="entry name" value="TRYPSIN_SER"/>
</dbReference>